<dbReference type="AlphaFoldDB" id="A0A6I6D455"/>
<gene>
    <name evidence="4" type="primary">yhbY</name>
    <name evidence="4" type="ORF">GM160_09125</name>
</gene>
<dbReference type="KEGG" id="ghl:GM160_09125"/>
<dbReference type="Proteomes" id="UP000427716">
    <property type="component" value="Chromosome"/>
</dbReference>
<dbReference type="InterPro" id="IPR017924">
    <property type="entry name" value="RNA-binding_YhbY"/>
</dbReference>
<reference evidence="4 5" key="1">
    <citation type="submission" date="2019-11" db="EMBL/GenBank/DDBJ databases">
        <authorList>
            <person name="Zhang J."/>
            <person name="Sun C."/>
        </authorList>
    </citation>
    <scope>NUCLEOTIDE SEQUENCE [LARGE SCALE GENOMIC DNA]</scope>
    <source>
        <strain evidence="5">sp2</strain>
    </source>
</reference>
<dbReference type="GO" id="GO:0003723">
    <property type="term" value="F:RNA binding"/>
    <property type="evidence" value="ECO:0007669"/>
    <property type="project" value="UniProtKB-UniRule"/>
</dbReference>
<dbReference type="Gene3D" id="3.30.110.60">
    <property type="entry name" value="YhbY-like"/>
    <property type="match status" value="1"/>
</dbReference>
<dbReference type="SUPFAM" id="SSF75471">
    <property type="entry name" value="YhbY-like"/>
    <property type="match status" value="1"/>
</dbReference>
<dbReference type="EMBL" id="CP046415">
    <property type="protein sequence ID" value="QGT79037.1"/>
    <property type="molecule type" value="Genomic_DNA"/>
</dbReference>
<name>A0A6I6D455_9GAMM</name>
<evidence type="ECO:0000259" key="3">
    <source>
        <dbReference type="PROSITE" id="PS51295"/>
    </source>
</evidence>
<evidence type="ECO:0000313" key="4">
    <source>
        <dbReference type="EMBL" id="QGT79037.1"/>
    </source>
</evidence>
<protein>
    <submittedName>
        <fullName evidence="4">Ribosome assembly RNA-binding protein YhbY</fullName>
    </submittedName>
</protein>
<dbReference type="PANTHER" id="PTHR40065:SF3">
    <property type="entry name" value="RNA-BINDING PROTEIN YHBY"/>
    <property type="match status" value="1"/>
</dbReference>
<keyword evidence="5" id="KW-1185">Reference proteome</keyword>
<dbReference type="SMART" id="SM01103">
    <property type="entry name" value="CRS1_YhbY"/>
    <property type="match status" value="1"/>
</dbReference>
<feature type="domain" description="CRM" evidence="3">
    <location>
        <begin position="1"/>
        <end position="97"/>
    </location>
</feature>
<organism evidence="4 5">
    <name type="scientific">Guyparkeria halophila</name>
    <dbReference type="NCBI Taxonomy" id="47960"/>
    <lineage>
        <taxon>Bacteria</taxon>
        <taxon>Pseudomonadati</taxon>
        <taxon>Pseudomonadota</taxon>
        <taxon>Gammaproteobacteria</taxon>
        <taxon>Chromatiales</taxon>
        <taxon>Thioalkalibacteraceae</taxon>
        <taxon>Guyparkeria</taxon>
    </lineage>
</organism>
<dbReference type="Pfam" id="PF01985">
    <property type="entry name" value="CRS1_YhbY"/>
    <property type="match status" value="1"/>
</dbReference>
<dbReference type="RefSeq" id="WP_136866365.1">
    <property type="nucleotide sequence ID" value="NZ_CP046415.1"/>
</dbReference>
<dbReference type="NCBIfam" id="TIGR00253">
    <property type="entry name" value="RNA_bind_YhbY"/>
    <property type="match status" value="1"/>
</dbReference>
<evidence type="ECO:0000313" key="5">
    <source>
        <dbReference type="Proteomes" id="UP000427716"/>
    </source>
</evidence>
<dbReference type="InterPro" id="IPR001890">
    <property type="entry name" value="RNA-binding_CRM"/>
</dbReference>
<evidence type="ECO:0000256" key="1">
    <source>
        <dbReference type="ARBA" id="ARBA00022884"/>
    </source>
</evidence>
<dbReference type="InterPro" id="IPR035920">
    <property type="entry name" value="YhbY-like_sf"/>
</dbReference>
<sequence>MNLTARQRQYLRAEAHHLKPVVLLGQHGLTEAVLAEIEQALEIHELIKVRVPGVERDEKRQIIDAITDETKATLVQTVGHIAVLFRPRASYSDFNLPKPGKPKQQ</sequence>
<dbReference type="PROSITE" id="PS51295">
    <property type="entry name" value="CRM"/>
    <property type="match status" value="1"/>
</dbReference>
<accession>A0A6I6D455</accession>
<keyword evidence="1 2" id="KW-0694">RNA-binding</keyword>
<dbReference type="InterPro" id="IPR051925">
    <property type="entry name" value="RNA-binding_domain"/>
</dbReference>
<evidence type="ECO:0000256" key="2">
    <source>
        <dbReference type="PROSITE-ProRule" id="PRU00626"/>
    </source>
</evidence>
<proteinExistence type="predicted"/>
<dbReference type="PANTHER" id="PTHR40065">
    <property type="entry name" value="RNA-BINDING PROTEIN YHBY"/>
    <property type="match status" value="1"/>
</dbReference>